<evidence type="ECO:0000313" key="4">
    <source>
        <dbReference type="Proteomes" id="UP000745764"/>
    </source>
</evidence>
<accession>A0A9N8KGA4</accession>
<evidence type="ECO:0000256" key="1">
    <source>
        <dbReference type="SAM" id="MobiDB-lite"/>
    </source>
</evidence>
<dbReference type="EMBL" id="CAINUL010000009">
    <property type="protein sequence ID" value="CAD0111354.1"/>
    <property type="molecule type" value="Genomic_DNA"/>
</dbReference>
<comment type="caution">
    <text evidence="3">The sequence shown here is derived from an EMBL/GenBank/DDBJ whole genome shotgun (WGS) entry which is preliminary data.</text>
</comment>
<feature type="compositionally biased region" description="Basic and acidic residues" evidence="1">
    <location>
        <begin position="253"/>
        <end position="262"/>
    </location>
</feature>
<dbReference type="InterPro" id="IPR019510">
    <property type="entry name" value="AKAP7-like_phosphoesterase"/>
</dbReference>
<dbReference type="GO" id="GO:0005634">
    <property type="term" value="C:nucleus"/>
    <property type="evidence" value="ECO:0007669"/>
    <property type="project" value="TreeGrafter"/>
</dbReference>
<dbReference type="AlphaFoldDB" id="A0A9N8KGA4"/>
<dbReference type="PANTHER" id="PTHR13360:SF1">
    <property type="entry name" value="ACTIVATING SIGNAL COINTEGRATOR 1 COMPLEX SUBUNIT 1"/>
    <property type="match status" value="1"/>
</dbReference>
<name>A0A9N8KGA4_9PEZI</name>
<organism evidence="3 4">
    <name type="scientific">Aureobasidium uvarum</name>
    <dbReference type="NCBI Taxonomy" id="2773716"/>
    <lineage>
        <taxon>Eukaryota</taxon>
        <taxon>Fungi</taxon>
        <taxon>Dikarya</taxon>
        <taxon>Ascomycota</taxon>
        <taxon>Pezizomycotina</taxon>
        <taxon>Dothideomycetes</taxon>
        <taxon>Dothideomycetidae</taxon>
        <taxon>Dothideales</taxon>
        <taxon>Saccotheciaceae</taxon>
        <taxon>Aureobasidium</taxon>
    </lineage>
</organism>
<dbReference type="Gene3D" id="3.90.1140.10">
    <property type="entry name" value="Cyclic phosphodiesterase"/>
    <property type="match status" value="1"/>
</dbReference>
<dbReference type="OrthoDB" id="277832at2759"/>
<dbReference type="GO" id="GO:0006307">
    <property type="term" value="P:DNA alkylation repair"/>
    <property type="evidence" value="ECO:0007669"/>
    <property type="project" value="InterPro"/>
</dbReference>
<dbReference type="InterPro" id="IPR009210">
    <property type="entry name" value="ASCC1"/>
</dbReference>
<sequence length="340" mass="37031">MTRHAKNRKNISKKPSLTHFLCIPLVNSLSQPQLEASIGKFKEHVCSTGPVEAGEGPSPMIPAKAIRPLGSLHLTLGVMSLDEEKLAQATTLLQSLHLNKLLHEASTCTEPHSITNATQAPDHAPSNSSDTNQNVLPDLLNNPLTISLESLEPMQSPSKTSILYIRPEDPTNRLQILCQALRKKLTDAGLLVPDIRPLRLHATLVNTIYVKGRKKSKKQKSEVIKPEQDENNATEPVDQPPSMQIAEEEDNKTEDPEKKESENTLQANQASSGHGPSAKSSLYIDATSLISTYASHIWASGVPITKIAICEMGVKKQLSSTGEVIGEAYKEVAVREISEA</sequence>
<gene>
    <name evidence="3" type="ORF">AWRI4620_LOCUS5609</name>
</gene>
<proteinExistence type="predicted"/>
<protein>
    <recommendedName>
        <fullName evidence="2">A-kinase anchor protein 7-like phosphoesterase domain-containing protein</fullName>
    </recommendedName>
</protein>
<evidence type="ECO:0000259" key="2">
    <source>
        <dbReference type="Pfam" id="PF10469"/>
    </source>
</evidence>
<feature type="domain" description="A-kinase anchor protein 7-like phosphoesterase" evidence="2">
    <location>
        <begin position="18"/>
        <end position="230"/>
    </location>
</feature>
<feature type="region of interest" description="Disordered" evidence="1">
    <location>
        <begin position="215"/>
        <end position="278"/>
    </location>
</feature>
<dbReference type="GO" id="GO:0006355">
    <property type="term" value="P:regulation of DNA-templated transcription"/>
    <property type="evidence" value="ECO:0007669"/>
    <property type="project" value="TreeGrafter"/>
</dbReference>
<feature type="compositionally biased region" description="Basic and acidic residues" evidence="1">
    <location>
        <begin position="219"/>
        <end position="228"/>
    </location>
</feature>
<dbReference type="Pfam" id="PF10469">
    <property type="entry name" value="AKAP7_NLS"/>
    <property type="match status" value="1"/>
</dbReference>
<reference evidence="3" key="1">
    <citation type="submission" date="2020-06" db="EMBL/GenBank/DDBJ databases">
        <authorList>
            <person name="Onetto C."/>
        </authorList>
    </citation>
    <scope>NUCLEOTIDE SEQUENCE</scope>
</reference>
<evidence type="ECO:0000313" key="3">
    <source>
        <dbReference type="EMBL" id="CAD0111354.1"/>
    </source>
</evidence>
<feature type="region of interest" description="Disordered" evidence="1">
    <location>
        <begin position="113"/>
        <end position="138"/>
    </location>
</feature>
<dbReference type="PANTHER" id="PTHR13360">
    <property type="entry name" value="ACTIVATING SIGNAL COINTEGRATOR 1 COMPLEX SUBUNIT 1"/>
    <property type="match status" value="1"/>
</dbReference>
<keyword evidence="4" id="KW-1185">Reference proteome</keyword>
<dbReference type="Proteomes" id="UP000745764">
    <property type="component" value="Unassembled WGS sequence"/>
</dbReference>
<feature type="compositionally biased region" description="Polar residues" evidence="1">
    <location>
        <begin position="113"/>
        <end position="135"/>
    </location>
</feature>
<feature type="compositionally biased region" description="Polar residues" evidence="1">
    <location>
        <begin position="263"/>
        <end position="278"/>
    </location>
</feature>